<keyword evidence="8 12" id="KW-0819">tRNA processing</keyword>
<dbReference type="InterPro" id="IPR013785">
    <property type="entry name" value="Aldolase_TIM"/>
</dbReference>
<dbReference type="GO" id="GO:0046872">
    <property type="term" value="F:metal ion binding"/>
    <property type="evidence" value="ECO:0007669"/>
    <property type="project" value="UniProtKB-KW"/>
</dbReference>
<dbReference type="EMBL" id="CP017634">
    <property type="protein sequence ID" value="ATW28450.1"/>
    <property type="molecule type" value="Genomic_DNA"/>
</dbReference>
<comment type="catalytic activity">
    <reaction evidence="12">
        <text>adenosine(2503) in 23S rRNA + 2 reduced [2Fe-2S]-[ferredoxin] + 2 S-adenosyl-L-methionine = 2-methyladenosine(2503) in 23S rRNA + 5'-deoxyadenosine + L-methionine + 2 oxidized [2Fe-2S]-[ferredoxin] + S-adenosyl-L-homocysteine</text>
        <dbReference type="Rhea" id="RHEA:42916"/>
        <dbReference type="Rhea" id="RHEA-COMP:10000"/>
        <dbReference type="Rhea" id="RHEA-COMP:10001"/>
        <dbReference type="Rhea" id="RHEA-COMP:10152"/>
        <dbReference type="Rhea" id="RHEA-COMP:10282"/>
        <dbReference type="ChEBI" id="CHEBI:17319"/>
        <dbReference type="ChEBI" id="CHEBI:33737"/>
        <dbReference type="ChEBI" id="CHEBI:33738"/>
        <dbReference type="ChEBI" id="CHEBI:57844"/>
        <dbReference type="ChEBI" id="CHEBI:57856"/>
        <dbReference type="ChEBI" id="CHEBI:59789"/>
        <dbReference type="ChEBI" id="CHEBI:74411"/>
        <dbReference type="ChEBI" id="CHEBI:74497"/>
        <dbReference type="EC" id="2.1.1.192"/>
    </reaction>
</comment>
<dbReference type="PANTHER" id="PTHR30544">
    <property type="entry name" value="23S RRNA METHYLTRANSFERASE"/>
    <property type="match status" value="1"/>
</dbReference>
<dbReference type="Pfam" id="PF04055">
    <property type="entry name" value="Radical_SAM"/>
    <property type="match status" value="1"/>
</dbReference>
<dbReference type="InterPro" id="IPR040072">
    <property type="entry name" value="Methyltransferase_A"/>
</dbReference>
<keyword evidence="3 12" id="KW-0963">Cytoplasm</keyword>
<evidence type="ECO:0000256" key="3">
    <source>
        <dbReference type="ARBA" id="ARBA00022490"/>
    </source>
</evidence>
<dbReference type="GO" id="GO:0070475">
    <property type="term" value="P:rRNA base methylation"/>
    <property type="evidence" value="ECO:0007669"/>
    <property type="project" value="UniProtKB-UniRule"/>
</dbReference>
<dbReference type="InterPro" id="IPR027492">
    <property type="entry name" value="RNA_MTrfase_RlmN"/>
</dbReference>
<evidence type="ECO:0000256" key="2">
    <source>
        <dbReference type="ARBA" id="ARBA00022485"/>
    </source>
</evidence>
<reference evidence="14 15" key="1">
    <citation type="submission" date="2016-10" db="EMBL/GenBank/DDBJ databases">
        <title>Complete Genome Sequence of Peptococcaceae strain DCMF.</title>
        <authorList>
            <person name="Edwards R.J."/>
            <person name="Holland S.I."/>
            <person name="Deshpande N.P."/>
            <person name="Wong Y.K."/>
            <person name="Ertan H."/>
            <person name="Manefield M."/>
            <person name="Russell T.L."/>
            <person name="Lee M.J."/>
        </authorList>
    </citation>
    <scope>NUCLEOTIDE SEQUENCE [LARGE SCALE GENOMIC DNA]</scope>
    <source>
        <strain evidence="14 15">DCMF</strain>
    </source>
</reference>
<dbReference type="AlphaFoldDB" id="A0A3G1L1C4"/>
<dbReference type="SFLD" id="SFLDS00029">
    <property type="entry name" value="Radical_SAM"/>
    <property type="match status" value="1"/>
</dbReference>
<evidence type="ECO:0000259" key="13">
    <source>
        <dbReference type="PROSITE" id="PS51918"/>
    </source>
</evidence>
<keyword evidence="5 12" id="KW-0489">Methyltransferase</keyword>
<dbReference type="KEGG" id="fwa:DCMF_07810"/>
<dbReference type="GO" id="GO:0030488">
    <property type="term" value="P:tRNA methylation"/>
    <property type="evidence" value="ECO:0007669"/>
    <property type="project" value="UniProtKB-UniRule"/>
</dbReference>
<feature type="binding site" evidence="12">
    <location>
        <begin position="211"/>
        <end position="213"/>
    </location>
    <ligand>
        <name>S-adenosyl-L-methionine</name>
        <dbReference type="ChEBI" id="CHEBI:59789"/>
    </ligand>
</feature>
<dbReference type="GO" id="GO:0019843">
    <property type="term" value="F:rRNA binding"/>
    <property type="evidence" value="ECO:0007669"/>
    <property type="project" value="UniProtKB-UniRule"/>
</dbReference>
<dbReference type="Pfam" id="PF21016">
    <property type="entry name" value="RlmN_N"/>
    <property type="match status" value="1"/>
</dbReference>
<dbReference type="Proteomes" id="UP000323521">
    <property type="component" value="Chromosome"/>
</dbReference>
<evidence type="ECO:0000256" key="8">
    <source>
        <dbReference type="ARBA" id="ARBA00022694"/>
    </source>
</evidence>
<dbReference type="NCBIfam" id="TIGR00048">
    <property type="entry name" value="rRNA_mod_RlmN"/>
    <property type="match status" value="1"/>
</dbReference>
<dbReference type="PANTHER" id="PTHR30544:SF5">
    <property type="entry name" value="RADICAL SAM CORE DOMAIN-CONTAINING PROTEIN"/>
    <property type="match status" value="1"/>
</dbReference>
<dbReference type="Gene3D" id="1.10.150.530">
    <property type="match status" value="1"/>
</dbReference>
<dbReference type="Gene3D" id="3.20.20.70">
    <property type="entry name" value="Aldolase class I"/>
    <property type="match status" value="1"/>
</dbReference>
<feature type="binding site" evidence="12">
    <location>
        <position position="188"/>
    </location>
    <ligand>
        <name>S-adenosyl-L-methionine</name>
        <dbReference type="ChEBI" id="CHEBI:59789"/>
    </ligand>
</feature>
<keyword evidence="6 12" id="KW-0808">Transferase</keyword>
<evidence type="ECO:0000256" key="6">
    <source>
        <dbReference type="ARBA" id="ARBA00022679"/>
    </source>
</evidence>
<dbReference type="InterPro" id="IPR058240">
    <property type="entry name" value="rSAM_sf"/>
</dbReference>
<dbReference type="GO" id="GO:0000049">
    <property type="term" value="F:tRNA binding"/>
    <property type="evidence" value="ECO:0007669"/>
    <property type="project" value="UniProtKB-UniRule"/>
</dbReference>
<comment type="cofactor">
    <cofactor evidence="12">
        <name>[4Fe-4S] cluster</name>
        <dbReference type="ChEBI" id="CHEBI:49883"/>
    </cofactor>
    <text evidence="12">Binds 1 [4Fe-4S] cluster. The cluster is coordinated with 3 cysteines and an exchangeable S-adenosyl-L-methionine.</text>
</comment>
<dbReference type="PROSITE" id="PS51918">
    <property type="entry name" value="RADICAL_SAM"/>
    <property type="match status" value="1"/>
</dbReference>
<keyword evidence="9 12" id="KW-0479">Metal-binding</keyword>
<comment type="catalytic activity">
    <reaction evidence="12">
        <text>adenosine(37) in tRNA + 2 reduced [2Fe-2S]-[ferredoxin] + 2 S-adenosyl-L-methionine = 2-methyladenosine(37) in tRNA + 5'-deoxyadenosine + L-methionine + 2 oxidized [2Fe-2S]-[ferredoxin] + S-adenosyl-L-homocysteine</text>
        <dbReference type="Rhea" id="RHEA:43332"/>
        <dbReference type="Rhea" id="RHEA-COMP:10000"/>
        <dbReference type="Rhea" id="RHEA-COMP:10001"/>
        <dbReference type="Rhea" id="RHEA-COMP:10162"/>
        <dbReference type="Rhea" id="RHEA-COMP:10485"/>
        <dbReference type="ChEBI" id="CHEBI:17319"/>
        <dbReference type="ChEBI" id="CHEBI:33737"/>
        <dbReference type="ChEBI" id="CHEBI:33738"/>
        <dbReference type="ChEBI" id="CHEBI:57844"/>
        <dbReference type="ChEBI" id="CHEBI:57856"/>
        <dbReference type="ChEBI" id="CHEBI:59789"/>
        <dbReference type="ChEBI" id="CHEBI:74411"/>
        <dbReference type="ChEBI" id="CHEBI:74497"/>
        <dbReference type="EC" id="2.1.1.192"/>
    </reaction>
</comment>
<feature type="binding site" evidence="12">
    <location>
        <position position="109"/>
    </location>
    <ligand>
        <name>[4Fe-4S] cluster</name>
        <dbReference type="ChEBI" id="CHEBI:49883"/>
        <note>4Fe-4S-S-AdoMet</note>
    </ligand>
</feature>
<evidence type="ECO:0000313" key="14">
    <source>
        <dbReference type="EMBL" id="ATW28450.1"/>
    </source>
</evidence>
<feature type="binding site" evidence="12">
    <location>
        <position position="105"/>
    </location>
    <ligand>
        <name>[4Fe-4S] cluster</name>
        <dbReference type="ChEBI" id="CHEBI:49883"/>
        <note>4Fe-4S-S-AdoMet</note>
    </ligand>
</feature>
<comment type="similarity">
    <text evidence="12">Belongs to the radical SAM superfamily. RlmN family.</text>
</comment>
<evidence type="ECO:0000256" key="5">
    <source>
        <dbReference type="ARBA" id="ARBA00022603"/>
    </source>
</evidence>
<gene>
    <name evidence="12" type="primary">rlmN</name>
    <name evidence="14" type="ORF">DCMF_07810</name>
</gene>
<dbReference type="CDD" id="cd01335">
    <property type="entry name" value="Radical_SAM"/>
    <property type="match status" value="1"/>
</dbReference>
<evidence type="ECO:0000256" key="9">
    <source>
        <dbReference type="ARBA" id="ARBA00022723"/>
    </source>
</evidence>
<evidence type="ECO:0000256" key="1">
    <source>
        <dbReference type="ARBA" id="ARBA00004496"/>
    </source>
</evidence>
<feature type="active site" description="Proton acceptor" evidence="12">
    <location>
        <position position="80"/>
    </location>
</feature>
<evidence type="ECO:0000256" key="11">
    <source>
        <dbReference type="ARBA" id="ARBA00023014"/>
    </source>
</evidence>
<feature type="binding site" evidence="12">
    <location>
        <begin position="156"/>
        <end position="157"/>
    </location>
    <ligand>
        <name>S-adenosyl-L-methionine</name>
        <dbReference type="ChEBI" id="CHEBI:59789"/>
    </ligand>
</feature>
<keyword evidence="11 12" id="KW-0411">Iron-sulfur</keyword>
<dbReference type="InterPro" id="IPR007197">
    <property type="entry name" value="rSAM"/>
</dbReference>
<dbReference type="SFLD" id="SFLDG01062">
    <property type="entry name" value="methyltransferase_(Class_A)"/>
    <property type="match status" value="1"/>
</dbReference>
<evidence type="ECO:0000256" key="4">
    <source>
        <dbReference type="ARBA" id="ARBA00022552"/>
    </source>
</evidence>
<dbReference type="InterPro" id="IPR048641">
    <property type="entry name" value="RlmN_N"/>
</dbReference>
<dbReference type="EC" id="2.1.1.192" evidence="12"/>
<dbReference type="PIRSF" id="PIRSF006004">
    <property type="entry name" value="CHP00048"/>
    <property type="match status" value="1"/>
</dbReference>
<dbReference type="GO" id="GO:0051539">
    <property type="term" value="F:4 iron, 4 sulfur cluster binding"/>
    <property type="evidence" value="ECO:0007669"/>
    <property type="project" value="UniProtKB-UniRule"/>
</dbReference>
<keyword evidence="7 12" id="KW-0949">S-adenosyl-L-methionine</keyword>
<dbReference type="GO" id="GO:0005737">
    <property type="term" value="C:cytoplasm"/>
    <property type="evidence" value="ECO:0007669"/>
    <property type="project" value="UniProtKB-SubCell"/>
</dbReference>
<accession>A0A3G1L1C4</accession>
<feature type="binding site" evidence="12">
    <location>
        <position position="287"/>
    </location>
    <ligand>
        <name>S-adenosyl-L-methionine</name>
        <dbReference type="ChEBI" id="CHEBI:59789"/>
    </ligand>
</feature>
<comment type="function">
    <text evidence="12">Specifically methylates position 2 of adenine 2503 in 23S rRNA and position 2 of adenine 37 in tRNAs.</text>
</comment>
<feature type="binding site" evidence="12">
    <location>
        <position position="112"/>
    </location>
    <ligand>
        <name>[4Fe-4S] cluster</name>
        <dbReference type="ChEBI" id="CHEBI:49883"/>
        <note>4Fe-4S-S-AdoMet</note>
    </ligand>
</feature>
<feature type="domain" description="Radical SAM core" evidence="13">
    <location>
        <begin position="91"/>
        <end position="325"/>
    </location>
</feature>
<dbReference type="GO" id="GO:0070040">
    <property type="term" value="F:rRNA (adenine(2503)-C2-)-methyltransferase activity"/>
    <property type="evidence" value="ECO:0007669"/>
    <property type="project" value="UniProtKB-UniRule"/>
</dbReference>
<keyword evidence="15" id="KW-1185">Reference proteome</keyword>
<dbReference type="GO" id="GO:0002935">
    <property type="term" value="F:tRNA (adenine(37)-C2)-methyltransferase activity"/>
    <property type="evidence" value="ECO:0007669"/>
    <property type="project" value="UniProtKB-UniRule"/>
</dbReference>
<feature type="active site" description="S-methylcysteine intermediate" evidence="12">
    <location>
        <position position="330"/>
    </location>
</feature>
<evidence type="ECO:0000313" key="15">
    <source>
        <dbReference type="Proteomes" id="UP000323521"/>
    </source>
</evidence>
<comment type="subcellular location">
    <subcellularLocation>
        <location evidence="1 12">Cytoplasm</location>
    </subcellularLocation>
</comment>
<dbReference type="HAMAP" id="MF_01849">
    <property type="entry name" value="RNA_methyltr_RlmN"/>
    <property type="match status" value="1"/>
</dbReference>
<dbReference type="SUPFAM" id="SSF102114">
    <property type="entry name" value="Radical SAM enzymes"/>
    <property type="match status" value="1"/>
</dbReference>
<evidence type="ECO:0000256" key="12">
    <source>
        <dbReference type="HAMAP-Rule" id="MF_01849"/>
    </source>
</evidence>
<comment type="miscellaneous">
    <text evidence="12">Reaction proceeds by a ping-pong mechanism involving intermediate methylation of a conserved cysteine residue.</text>
</comment>
<dbReference type="SFLD" id="SFLDF00275">
    <property type="entry name" value="adenosine_C2_methyltransferase"/>
    <property type="match status" value="1"/>
</dbReference>
<comment type="caution">
    <text evidence="12">Lacks conserved residue(s) required for the propagation of feature annotation.</text>
</comment>
<organism evidence="14 15">
    <name type="scientific">Formimonas warabiya</name>
    <dbReference type="NCBI Taxonomy" id="1761012"/>
    <lineage>
        <taxon>Bacteria</taxon>
        <taxon>Bacillati</taxon>
        <taxon>Bacillota</taxon>
        <taxon>Clostridia</taxon>
        <taxon>Eubacteriales</taxon>
        <taxon>Peptococcaceae</taxon>
        <taxon>Candidatus Formimonas</taxon>
    </lineage>
</organism>
<sequence length="342" mass="38136">MENLVRALGMPAFRAKQIFHWVQGKGVALIRDMTNIPKNTWDILEQHTFICRPRVVAQSQSRMGDTIKFLLAYEDGVTVETVLMTYDREYSRDRNTVCVSTQAGCGMGCVFCATGISGMERNLTAGEIMAQVWAAQNYCAQNRFSKVTNIVFMGMGEPLANLPAVLKSIHLLNDPEGLNVGMRRMTVSTCGLVPQMYRLADCQLPITLAVSLHGADNALRSRLMPVNRQYPVEEVMKAADYYAEKTGRRVTFEYALFQGVNDGVQEAEQLGRLLQGRLAHVNIIPSNPVPESGMRRPDPVQVERFMGKLASFGVTAVVREEKGVDIDAACGQLRRRVEKQEK</sequence>
<keyword evidence="12" id="KW-1015">Disulfide bond</keyword>
<protein>
    <recommendedName>
        <fullName evidence="12">Probable dual-specificity RNA methyltransferase RlmN</fullName>
        <ecNumber evidence="12">2.1.1.192</ecNumber>
    </recommendedName>
    <alternativeName>
        <fullName evidence="12">23S rRNA (adenine(2503)-C(2))-methyltransferase</fullName>
    </alternativeName>
    <alternativeName>
        <fullName evidence="12">23S rRNA m2A2503 methyltransferase</fullName>
    </alternativeName>
    <alternativeName>
        <fullName evidence="12">Ribosomal RNA large subunit methyltransferase N</fullName>
    </alternativeName>
    <alternativeName>
        <fullName evidence="12">tRNA (adenine(37)-C(2))-methyltransferase</fullName>
    </alternativeName>
    <alternativeName>
        <fullName evidence="12">tRNA m2A37 methyltransferase</fullName>
    </alternativeName>
</protein>
<evidence type="ECO:0000256" key="7">
    <source>
        <dbReference type="ARBA" id="ARBA00022691"/>
    </source>
</evidence>
<evidence type="ECO:0000256" key="10">
    <source>
        <dbReference type="ARBA" id="ARBA00023004"/>
    </source>
</evidence>
<keyword evidence="10 12" id="KW-0408">Iron</keyword>
<dbReference type="FunFam" id="3.20.20.70:FF:000014">
    <property type="entry name" value="Probable dual-specificity RNA methyltransferase RlmN"/>
    <property type="match status" value="1"/>
</dbReference>
<keyword evidence="2 12" id="KW-0004">4Fe-4S</keyword>
<name>A0A3G1L1C4_FORW1</name>
<keyword evidence="4 12" id="KW-0698">rRNA processing</keyword>
<dbReference type="InterPro" id="IPR004383">
    <property type="entry name" value="rRNA_lsu_MTrfase_RlmN/Cfr"/>
</dbReference>
<proteinExistence type="inferred from homology"/>